<dbReference type="InterPro" id="IPR023375">
    <property type="entry name" value="ADC_dom_sf"/>
</dbReference>
<dbReference type="Proteomes" id="UP000199079">
    <property type="component" value="Unassembled WGS sequence"/>
</dbReference>
<evidence type="ECO:0000313" key="3">
    <source>
        <dbReference type="Proteomes" id="UP000199079"/>
    </source>
</evidence>
<dbReference type="Pfam" id="PF09844">
    <property type="entry name" value="DUF2071"/>
    <property type="match status" value="1"/>
</dbReference>
<dbReference type="RefSeq" id="WP_021073752.1">
    <property type="nucleotide sequence ID" value="NZ_FNPC01000003.1"/>
</dbReference>
<dbReference type="AlphaFoldDB" id="A0A1H3H625"/>
<dbReference type="Gene3D" id="2.40.400.10">
    <property type="entry name" value="Acetoacetate decarboxylase-like"/>
    <property type="match status" value="1"/>
</dbReference>
<protein>
    <recommendedName>
        <fullName evidence="4">Acetoacetate decarboxylase (ADC)</fullName>
    </recommendedName>
</protein>
<proteinExistence type="predicted"/>
<dbReference type="GeneID" id="43837981"/>
<name>A0A1H3H625_9EURY</name>
<evidence type="ECO:0000256" key="1">
    <source>
        <dbReference type="SAM" id="MobiDB-lite"/>
    </source>
</evidence>
<feature type="compositionally biased region" description="Low complexity" evidence="1">
    <location>
        <begin position="130"/>
        <end position="140"/>
    </location>
</feature>
<dbReference type="PANTHER" id="PTHR39186">
    <property type="entry name" value="DUF2071 FAMILY PROTEIN"/>
    <property type="match status" value="1"/>
</dbReference>
<reference evidence="3" key="1">
    <citation type="submission" date="2016-10" db="EMBL/GenBank/DDBJ databases">
        <authorList>
            <person name="Varghese N."/>
            <person name="Submissions S."/>
        </authorList>
    </citation>
    <scope>NUCLEOTIDE SEQUENCE [LARGE SCALE GENOMIC DNA]</scope>
    <source>
        <strain evidence="3">DC30,IBRC 10041,KCTC 4046</strain>
    </source>
</reference>
<accession>A0A1H3H625</accession>
<dbReference type="EMBL" id="FNPC01000003">
    <property type="protein sequence ID" value="SDY10972.1"/>
    <property type="molecule type" value="Genomic_DNA"/>
</dbReference>
<dbReference type="SUPFAM" id="SSF160104">
    <property type="entry name" value="Acetoacetate decarboxylase-like"/>
    <property type="match status" value="1"/>
</dbReference>
<feature type="compositionally biased region" description="Basic and acidic residues" evidence="1">
    <location>
        <begin position="119"/>
        <end position="129"/>
    </location>
</feature>
<organism evidence="2 3">
    <name type="scientific">Halopenitus persicus</name>
    <dbReference type="NCBI Taxonomy" id="1048396"/>
    <lineage>
        <taxon>Archaea</taxon>
        <taxon>Methanobacteriati</taxon>
        <taxon>Methanobacteriota</taxon>
        <taxon>Stenosarchaea group</taxon>
        <taxon>Halobacteria</taxon>
        <taxon>Halobacteriales</taxon>
        <taxon>Haloferacaceae</taxon>
        <taxon>Halopenitus</taxon>
    </lineage>
</organism>
<feature type="region of interest" description="Disordered" evidence="1">
    <location>
        <begin position="119"/>
        <end position="140"/>
    </location>
</feature>
<keyword evidence="3" id="KW-1185">Reference proteome</keyword>
<dbReference type="InterPro" id="IPR018644">
    <property type="entry name" value="DUF2071"/>
</dbReference>
<evidence type="ECO:0000313" key="2">
    <source>
        <dbReference type="EMBL" id="SDY10972.1"/>
    </source>
</evidence>
<sequence length="263" mass="28505">MLGRDPIGMTWTDVAFLHWPVDPAVVADRIPDRLEVATVDGDAYLGVVPFRMDDIRLRGLPIGLSFVELNLRTYVDGPAGRGVYFHSLDADDPIGVAIARTLFALPYYRADASVRREYGTADPSADRHANAAGGAATPDPPVTAVHFRSRRTHPGVDPVAFDATVRPADSANDPEPAPPEPGTRAAFLVENYRFYATAGADAPLPGGLYCGAIDHDPWPIREATAEIRANTLFAANGYDYPDGDPLVHYCRSLPVTADRIRRV</sequence>
<gene>
    <name evidence="2" type="ORF">SAMN05216564_103135</name>
</gene>
<dbReference type="PANTHER" id="PTHR39186:SF1">
    <property type="entry name" value="DUF2071 DOMAIN-CONTAINING PROTEIN"/>
    <property type="match status" value="1"/>
</dbReference>
<evidence type="ECO:0008006" key="4">
    <source>
        <dbReference type="Google" id="ProtNLM"/>
    </source>
</evidence>
<dbReference type="OrthoDB" id="233478at2157"/>